<evidence type="ECO:0008006" key="3">
    <source>
        <dbReference type="Google" id="ProtNLM"/>
    </source>
</evidence>
<proteinExistence type="predicted"/>
<gene>
    <name evidence="1" type="ORF">KGA66_06955</name>
</gene>
<evidence type="ECO:0000313" key="1">
    <source>
        <dbReference type="EMBL" id="MBS2962775.1"/>
    </source>
</evidence>
<dbReference type="Proteomes" id="UP000677913">
    <property type="component" value="Unassembled WGS sequence"/>
</dbReference>
<keyword evidence="2" id="KW-1185">Reference proteome</keyword>
<evidence type="ECO:0000313" key="2">
    <source>
        <dbReference type="Proteomes" id="UP000677913"/>
    </source>
</evidence>
<dbReference type="EMBL" id="JAGSXH010000015">
    <property type="protein sequence ID" value="MBS2962775.1"/>
    <property type="molecule type" value="Genomic_DNA"/>
</dbReference>
<dbReference type="PANTHER" id="PTHR35007">
    <property type="entry name" value="INTEGRAL MEMBRANE PROTEIN-RELATED"/>
    <property type="match status" value="1"/>
</dbReference>
<protein>
    <recommendedName>
        <fullName evidence="3">Type II secretion system protein GspF domain-containing protein</fullName>
    </recommendedName>
</protein>
<organism evidence="1 2">
    <name type="scientific">Actinocrinis puniceicyclus</name>
    <dbReference type="NCBI Taxonomy" id="977794"/>
    <lineage>
        <taxon>Bacteria</taxon>
        <taxon>Bacillati</taxon>
        <taxon>Actinomycetota</taxon>
        <taxon>Actinomycetes</taxon>
        <taxon>Catenulisporales</taxon>
        <taxon>Actinospicaceae</taxon>
        <taxon>Actinocrinis</taxon>
    </lineage>
</organism>
<dbReference type="RefSeq" id="WP_211465815.1">
    <property type="nucleotide sequence ID" value="NZ_JAGSXH010000015.1"/>
</dbReference>
<reference evidence="1" key="1">
    <citation type="submission" date="2021-04" db="EMBL/GenBank/DDBJ databases">
        <title>Genome based classification of Actinospica acidithermotolerans sp. nov., an actinobacterium isolated from an Indonesian hot spring.</title>
        <authorList>
            <person name="Kusuma A.B."/>
            <person name="Putra K.E."/>
            <person name="Nafisah S."/>
            <person name="Loh J."/>
            <person name="Nouioui I."/>
            <person name="Goodfellow M."/>
        </authorList>
    </citation>
    <scope>NUCLEOTIDE SEQUENCE</scope>
    <source>
        <strain evidence="1">DSM 45618</strain>
    </source>
</reference>
<sequence>MAGVQMRTAEAAQRSAVVELCAALRGELQAGRQPAAAFIEAVWCRPELRDLAYAFSIPDPERDEPAMLAAAARRPGREGLAALGACWRAAERHGVPLTGAVCGIEDGLRAEQQRRQNLAAELSGVRTTVALLGVLPAFGLALGSALGTNPIHVLLTRPAGQACLLAGCLLELIGLRWTDRLVDSVDHRRNGSRADDPLRRWARRALLVGRRK</sequence>
<comment type="caution">
    <text evidence="1">The sequence shown here is derived from an EMBL/GenBank/DDBJ whole genome shotgun (WGS) entry which is preliminary data.</text>
</comment>
<name>A0A8J7WNP2_9ACTN</name>
<dbReference type="PANTHER" id="PTHR35007:SF4">
    <property type="entry name" value="CONSERVED TRANSMEMBRANE PROTEIN-RELATED"/>
    <property type="match status" value="1"/>
</dbReference>
<accession>A0A8J7WNP2</accession>
<dbReference type="AlphaFoldDB" id="A0A8J7WNP2"/>